<dbReference type="PANTHER" id="PTHR28259:SF1">
    <property type="entry name" value="FLUORIDE EXPORT PROTEIN 1-RELATED"/>
    <property type="match status" value="1"/>
</dbReference>
<dbReference type="HAMAP" id="MF_00454">
    <property type="entry name" value="FluC"/>
    <property type="match status" value="1"/>
</dbReference>
<evidence type="ECO:0000256" key="3">
    <source>
        <dbReference type="ARBA" id="ARBA00022519"/>
    </source>
</evidence>
<dbReference type="InterPro" id="IPR003691">
    <property type="entry name" value="FluC"/>
</dbReference>
<comment type="similarity">
    <text evidence="9 11">Belongs to the fluoride channel Fluc/FEX (TC 1.A.43) family.</text>
</comment>
<feature type="transmembrane region" description="Helical" evidence="11">
    <location>
        <begin position="64"/>
        <end position="84"/>
    </location>
</feature>
<comment type="subcellular location">
    <subcellularLocation>
        <location evidence="1 11">Cell membrane</location>
        <topology evidence="1 11">Multi-pass membrane protein</topology>
    </subcellularLocation>
</comment>
<dbReference type="Proteomes" id="UP001206312">
    <property type="component" value="Unassembled WGS sequence"/>
</dbReference>
<name>A0ABT1AVQ5_9FLAO</name>
<keyword evidence="8 11" id="KW-0407">Ion channel</keyword>
<keyword evidence="11" id="KW-0813">Transport</keyword>
<keyword evidence="4 11" id="KW-0812">Transmembrane</keyword>
<comment type="caution">
    <text evidence="12">The sequence shown here is derived from an EMBL/GenBank/DDBJ whole genome shotgun (WGS) entry which is preliminary data.</text>
</comment>
<comment type="catalytic activity">
    <reaction evidence="10">
        <text>fluoride(in) = fluoride(out)</text>
        <dbReference type="Rhea" id="RHEA:76159"/>
        <dbReference type="ChEBI" id="CHEBI:17051"/>
    </reaction>
    <physiologicalReaction direction="left-to-right" evidence="10">
        <dbReference type="Rhea" id="RHEA:76160"/>
    </physiologicalReaction>
</comment>
<keyword evidence="5 11" id="KW-1133">Transmembrane helix</keyword>
<evidence type="ECO:0000256" key="1">
    <source>
        <dbReference type="ARBA" id="ARBA00004651"/>
    </source>
</evidence>
<evidence type="ECO:0000313" key="12">
    <source>
        <dbReference type="EMBL" id="MCO5724086.1"/>
    </source>
</evidence>
<keyword evidence="6 11" id="KW-0406">Ion transport</keyword>
<reference evidence="12 13" key="1">
    <citation type="submission" date="2022-06" db="EMBL/GenBank/DDBJ databases">
        <authorList>
            <person name="Xuan X."/>
        </authorList>
    </citation>
    <scope>NUCLEOTIDE SEQUENCE [LARGE SCALE GENOMIC DNA]</scope>
    <source>
        <strain evidence="12 13">2V75</strain>
    </source>
</reference>
<keyword evidence="7 11" id="KW-0472">Membrane</keyword>
<sequence>MKQVLLVFLGGGAGSALRFLLSNYLNPNGSQFYTGTFVANVLGCLLLGFILGSSAKNNWLSAETTLLLGAGFCGGFTTFSTFSFEQYALLKSGNASLFLIYAFGSLATGLLAVLLGVWLSRFS</sequence>
<evidence type="ECO:0000256" key="11">
    <source>
        <dbReference type="HAMAP-Rule" id="MF_00454"/>
    </source>
</evidence>
<accession>A0ABT1AVQ5</accession>
<evidence type="ECO:0000256" key="10">
    <source>
        <dbReference type="ARBA" id="ARBA00035585"/>
    </source>
</evidence>
<dbReference type="RefSeq" id="WP_252740457.1">
    <property type="nucleotide sequence ID" value="NZ_JAMXIB010000002.1"/>
</dbReference>
<evidence type="ECO:0000256" key="5">
    <source>
        <dbReference type="ARBA" id="ARBA00022989"/>
    </source>
</evidence>
<dbReference type="PANTHER" id="PTHR28259">
    <property type="entry name" value="FLUORIDE EXPORT PROTEIN 1-RELATED"/>
    <property type="match status" value="1"/>
</dbReference>
<evidence type="ECO:0000256" key="2">
    <source>
        <dbReference type="ARBA" id="ARBA00022475"/>
    </source>
</evidence>
<dbReference type="EMBL" id="JAMXIB010000002">
    <property type="protein sequence ID" value="MCO5724086.1"/>
    <property type="molecule type" value="Genomic_DNA"/>
</dbReference>
<keyword evidence="11" id="KW-0915">Sodium</keyword>
<protein>
    <recommendedName>
        <fullName evidence="11">Fluoride-specific ion channel FluC</fullName>
    </recommendedName>
</protein>
<evidence type="ECO:0000256" key="8">
    <source>
        <dbReference type="ARBA" id="ARBA00023303"/>
    </source>
</evidence>
<evidence type="ECO:0000313" key="13">
    <source>
        <dbReference type="Proteomes" id="UP001206312"/>
    </source>
</evidence>
<dbReference type="Pfam" id="PF02537">
    <property type="entry name" value="CRCB"/>
    <property type="match status" value="1"/>
</dbReference>
<evidence type="ECO:0000256" key="9">
    <source>
        <dbReference type="ARBA" id="ARBA00035120"/>
    </source>
</evidence>
<evidence type="ECO:0000256" key="6">
    <source>
        <dbReference type="ARBA" id="ARBA00023065"/>
    </source>
</evidence>
<dbReference type="NCBIfam" id="TIGR00494">
    <property type="entry name" value="crcB"/>
    <property type="match status" value="1"/>
</dbReference>
<feature type="binding site" evidence="11">
    <location>
        <position position="77"/>
    </location>
    <ligand>
        <name>Na(+)</name>
        <dbReference type="ChEBI" id="CHEBI:29101"/>
        <note>structural</note>
    </ligand>
</feature>
<keyword evidence="3" id="KW-0997">Cell inner membrane</keyword>
<feature type="transmembrane region" description="Helical" evidence="11">
    <location>
        <begin position="96"/>
        <end position="119"/>
    </location>
</feature>
<keyword evidence="13" id="KW-1185">Reference proteome</keyword>
<keyword evidence="11" id="KW-0479">Metal-binding</keyword>
<evidence type="ECO:0000256" key="4">
    <source>
        <dbReference type="ARBA" id="ARBA00022692"/>
    </source>
</evidence>
<proteinExistence type="inferred from homology"/>
<feature type="transmembrane region" description="Helical" evidence="11">
    <location>
        <begin position="32"/>
        <end position="52"/>
    </location>
</feature>
<gene>
    <name evidence="11 12" type="primary">crcB</name>
    <name evidence="11" type="synonym">fluC</name>
    <name evidence="12" type="ORF">NG653_04405</name>
</gene>
<evidence type="ECO:0000256" key="7">
    <source>
        <dbReference type="ARBA" id="ARBA00023136"/>
    </source>
</evidence>
<feature type="binding site" evidence="11">
    <location>
        <position position="74"/>
    </location>
    <ligand>
        <name>Na(+)</name>
        <dbReference type="ChEBI" id="CHEBI:29101"/>
        <note>structural</note>
    </ligand>
</feature>
<keyword evidence="2 11" id="KW-1003">Cell membrane</keyword>
<comment type="activity regulation">
    <text evidence="11">Na(+) is not transported, but it plays an essential structural role and its presence is essential for fluoride channel function.</text>
</comment>
<organism evidence="12 13">
    <name type="scientific">Robiginitalea marina</name>
    <dbReference type="NCBI Taxonomy" id="2954105"/>
    <lineage>
        <taxon>Bacteria</taxon>
        <taxon>Pseudomonadati</taxon>
        <taxon>Bacteroidota</taxon>
        <taxon>Flavobacteriia</taxon>
        <taxon>Flavobacteriales</taxon>
        <taxon>Flavobacteriaceae</taxon>
        <taxon>Robiginitalea</taxon>
    </lineage>
</organism>
<comment type="function">
    <text evidence="11">Fluoride-specific ion channel. Important for reducing fluoride concentration in the cell, thus reducing its toxicity.</text>
</comment>